<dbReference type="SUPFAM" id="SSF88659">
    <property type="entry name" value="Sigma3 and sigma4 domains of RNA polymerase sigma factors"/>
    <property type="match status" value="1"/>
</dbReference>
<dbReference type="AlphaFoldDB" id="A0A0M0G553"/>
<dbReference type="GO" id="GO:0003677">
    <property type="term" value="F:DNA binding"/>
    <property type="evidence" value="ECO:0007669"/>
    <property type="project" value="InterPro"/>
</dbReference>
<dbReference type="Proteomes" id="UP000037405">
    <property type="component" value="Unassembled WGS sequence"/>
</dbReference>
<dbReference type="InterPro" id="IPR013324">
    <property type="entry name" value="RNA_pol_sigma_r3/r4-like"/>
</dbReference>
<keyword evidence="2" id="KW-0805">Transcription regulation</keyword>
<dbReference type="GO" id="GO:0006352">
    <property type="term" value="P:DNA-templated transcription initiation"/>
    <property type="evidence" value="ECO:0007669"/>
    <property type="project" value="InterPro"/>
</dbReference>
<dbReference type="InterPro" id="IPR007627">
    <property type="entry name" value="RNA_pol_sigma70_r2"/>
</dbReference>
<dbReference type="Pfam" id="PF08281">
    <property type="entry name" value="Sigma70_r4_2"/>
    <property type="match status" value="1"/>
</dbReference>
<dbReference type="InterPro" id="IPR036388">
    <property type="entry name" value="WH-like_DNA-bd_sf"/>
</dbReference>
<feature type="domain" description="RNA polymerase sigma-70 region 2" evidence="5">
    <location>
        <begin position="12"/>
        <end position="78"/>
    </location>
</feature>
<dbReference type="InterPro" id="IPR013249">
    <property type="entry name" value="RNA_pol_sigma70_r4_t2"/>
</dbReference>
<dbReference type="PANTHER" id="PTHR43133:SF60">
    <property type="entry name" value="RNA POLYMERASE SIGMA FACTOR SIGV"/>
    <property type="match status" value="1"/>
</dbReference>
<dbReference type="InterPro" id="IPR013325">
    <property type="entry name" value="RNA_pol_sigma_r2"/>
</dbReference>
<dbReference type="RefSeq" id="WP_053428259.1">
    <property type="nucleotide sequence ID" value="NZ_JAVIVT010000002.1"/>
</dbReference>
<evidence type="ECO:0000259" key="5">
    <source>
        <dbReference type="Pfam" id="PF04542"/>
    </source>
</evidence>
<sequence>MTDSPKDEISRLYDEHSRSIIHFIILMVKDYSSAEDLTHDTFVKAYTKWDSFNHQASERTWLFSIAHNVTMDYIRKRKPALFMKEFFQRQHDSAPLPDEFVITEETSSELHLAIGSLKDSYRKVIILRKIKQFSIEETSEILGWSESKVKSTLHRAMPALRKQIEKEGYWDEEII</sequence>
<dbReference type="NCBIfam" id="TIGR02937">
    <property type="entry name" value="sigma70-ECF"/>
    <property type="match status" value="1"/>
</dbReference>
<keyword evidence="8" id="KW-1185">Reference proteome</keyword>
<keyword evidence="4" id="KW-0804">Transcription</keyword>
<dbReference type="OrthoDB" id="306910at2"/>
<dbReference type="InterPro" id="IPR014284">
    <property type="entry name" value="RNA_pol_sigma-70_dom"/>
</dbReference>
<name>A0A0M0G553_9BACI</name>
<accession>A0A0M0G553</accession>
<dbReference type="Pfam" id="PF04542">
    <property type="entry name" value="Sigma70_r2"/>
    <property type="match status" value="1"/>
</dbReference>
<dbReference type="GO" id="GO:0016987">
    <property type="term" value="F:sigma factor activity"/>
    <property type="evidence" value="ECO:0007669"/>
    <property type="project" value="UniProtKB-KW"/>
</dbReference>
<evidence type="ECO:0000313" key="8">
    <source>
        <dbReference type="Proteomes" id="UP000037405"/>
    </source>
</evidence>
<feature type="domain" description="RNA polymerase sigma factor 70 region 4 type 2" evidence="6">
    <location>
        <begin position="109"/>
        <end position="157"/>
    </location>
</feature>
<reference evidence="8" key="1">
    <citation type="submission" date="2015-07" db="EMBL/GenBank/DDBJ databases">
        <title>Fjat-14235 jcm11544.</title>
        <authorList>
            <person name="Liu B."/>
            <person name="Wang J."/>
            <person name="Zhu Y."/>
            <person name="Liu G."/>
            <person name="Chen Q."/>
            <person name="Chen Z."/>
            <person name="Lan J."/>
            <person name="Che J."/>
            <person name="Ge C."/>
            <person name="Shi H."/>
            <person name="Pan Z."/>
            <person name="Liu X."/>
        </authorList>
    </citation>
    <scope>NUCLEOTIDE SEQUENCE [LARGE SCALE GENOMIC DNA]</scope>
    <source>
        <strain evidence="8">JCM 11544</strain>
    </source>
</reference>
<dbReference type="EMBL" id="LGUE01000004">
    <property type="protein sequence ID" value="KON84662.1"/>
    <property type="molecule type" value="Genomic_DNA"/>
</dbReference>
<dbReference type="PATRIC" id="fig|189381.12.peg.2331"/>
<gene>
    <name evidence="7" type="ORF">AF331_11555</name>
</gene>
<dbReference type="CDD" id="cd06171">
    <property type="entry name" value="Sigma70_r4"/>
    <property type="match status" value="1"/>
</dbReference>
<comment type="similarity">
    <text evidence="1">Belongs to the sigma-70 factor family. ECF subfamily.</text>
</comment>
<protein>
    <submittedName>
        <fullName evidence="7">RNA polymerase subunit sigma-24</fullName>
    </submittedName>
</protein>
<evidence type="ECO:0000256" key="2">
    <source>
        <dbReference type="ARBA" id="ARBA00023015"/>
    </source>
</evidence>
<dbReference type="Gene3D" id="1.10.10.10">
    <property type="entry name" value="Winged helix-like DNA-binding domain superfamily/Winged helix DNA-binding domain"/>
    <property type="match status" value="1"/>
</dbReference>
<proteinExistence type="inferred from homology"/>
<comment type="caution">
    <text evidence="7">The sequence shown here is derived from an EMBL/GenBank/DDBJ whole genome shotgun (WGS) entry which is preliminary data.</text>
</comment>
<evidence type="ECO:0000256" key="3">
    <source>
        <dbReference type="ARBA" id="ARBA00023082"/>
    </source>
</evidence>
<dbReference type="SUPFAM" id="SSF88946">
    <property type="entry name" value="Sigma2 domain of RNA polymerase sigma factors"/>
    <property type="match status" value="1"/>
</dbReference>
<keyword evidence="3" id="KW-0731">Sigma factor</keyword>
<evidence type="ECO:0000256" key="4">
    <source>
        <dbReference type="ARBA" id="ARBA00023163"/>
    </source>
</evidence>
<organism evidence="7 8">
    <name type="scientific">Rossellomorea marisflavi</name>
    <dbReference type="NCBI Taxonomy" id="189381"/>
    <lineage>
        <taxon>Bacteria</taxon>
        <taxon>Bacillati</taxon>
        <taxon>Bacillota</taxon>
        <taxon>Bacilli</taxon>
        <taxon>Bacillales</taxon>
        <taxon>Bacillaceae</taxon>
        <taxon>Rossellomorea</taxon>
    </lineage>
</organism>
<evidence type="ECO:0000259" key="6">
    <source>
        <dbReference type="Pfam" id="PF08281"/>
    </source>
</evidence>
<dbReference type="InterPro" id="IPR039425">
    <property type="entry name" value="RNA_pol_sigma-70-like"/>
</dbReference>
<dbReference type="PANTHER" id="PTHR43133">
    <property type="entry name" value="RNA POLYMERASE ECF-TYPE SIGMA FACTO"/>
    <property type="match status" value="1"/>
</dbReference>
<evidence type="ECO:0000313" key="7">
    <source>
        <dbReference type="EMBL" id="KON84662.1"/>
    </source>
</evidence>
<evidence type="ECO:0000256" key="1">
    <source>
        <dbReference type="ARBA" id="ARBA00010641"/>
    </source>
</evidence>
<dbReference type="Gene3D" id="1.10.1740.10">
    <property type="match status" value="1"/>
</dbReference>